<evidence type="ECO:0000313" key="3">
    <source>
        <dbReference type="Proteomes" id="UP000183585"/>
    </source>
</evidence>
<organism evidence="2 3">
    <name type="scientific">Micromonospora carbonacea</name>
    <dbReference type="NCBI Taxonomy" id="47853"/>
    <lineage>
        <taxon>Bacteria</taxon>
        <taxon>Bacillati</taxon>
        <taxon>Actinomycetota</taxon>
        <taxon>Actinomycetes</taxon>
        <taxon>Micromonosporales</taxon>
        <taxon>Micromonosporaceae</taxon>
        <taxon>Micromonospora</taxon>
    </lineage>
</organism>
<dbReference type="RefSeq" id="WP_074472936.1">
    <property type="nucleotide sequence ID" value="NZ_FMCT01000002.1"/>
</dbReference>
<feature type="region of interest" description="Disordered" evidence="1">
    <location>
        <begin position="110"/>
        <end position="135"/>
    </location>
</feature>
<name>A0A1C4V677_9ACTN</name>
<proteinExistence type="predicted"/>
<feature type="compositionally biased region" description="Low complexity" evidence="1">
    <location>
        <begin position="110"/>
        <end position="121"/>
    </location>
</feature>
<evidence type="ECO:0000313" key="2">
    <source>
        <dbReference type="EMBL" id="SCE79558.1"/>
    </source>
</evidence>
<reference evidence="3" key="1">
    <citation type="submission" date="2016-06" db="EMBL/GenBank/DDBJ databases">
        <authorList>
            <person name="Varghese N."/>
            <person name="Submissions Spin"/>
        </authorList>
    </citation>
    <scope>NUCLEOTIDE SEQUENCE [LARGE SCALE GENOMIC DNA]</scope>
    <source>
        <strain evidence="3">DSM 43168</strain>
    </source>
</reference>
<protein>
    <submittedName>
        <fullName evidence="2">Uncharacterized protein</fullName>
    </submittedName>
</protein>
<dbReference type="AlphaFoldDB" id="A0A1C4V677"/>
<gene>
    <name evidence="2" type="ORF">GA0070563_10270</name>
</gene>
<accession>A0A1C4V677</accession>
<dbReference type="Proteomes" id="UP000183585">
    <property type="component" value="Unassembled WGS sequence"/>
</dbReference>
<keyword evidence="3" id="KW-1185">Reference proteome</keyword>
<dbReference type="EMBL" id="FMCT01000002">
    <property type="protein sequence ID" value="SCE79558.1"/>
    <property type="molecule type" value="Genomic_DNA"/>
</dbReference>
<sequence length="135" mass="14039">MRWRPGEGARDAGPASFHIGSAVHAYGGGSFVVVDGDLWCVGEGGLYRRRRGGDELELISPGAMGDLVVGVGELLAVRESEQGDELVALALTGPPQLRVLANSAGSFGAPRPGPALLAPLHAHPERRGNRSRPIA</sequence>
<evidence type="ECO:0000256" key="1">
    <source>
        <dbReference type="SAM" id="MobiDB-lite"/>
    </source>
</evidence>